<reference evidence="2 3" key="1">
    <citation type="submission" date="2019-03" db="EMBL/GenBank/DDBJ databases">
        <authorList>
            <person name="Kim M.K.M."/>
        </authorList>
    </citation>
    <scope>NUCLEOTIDE SEQUENCE [LARGE SCALE GENOMIC DNA]</scope>
    <source>
        <strain evidence="2 3">17J68-15</strain>
    </source>
</reference>
<feature type="compositionally biased region" description="Basic and acidic residues" evidence="1">
    <location>
        <begin position="51"/>
        <end position="67"/>
    </location>
</feature>
<keyword evidence="3" id="KW-1185">Reference proteome</keyword>
<dbReference type="EMBL" id="SKFH01000002">
    <property type="protein sequence ID" value="TCZ74428.1"/>
    <property type="molecule type" value="Genomic_DNA"/>
</dbReference>
<feature type="compositionally biased region" description="Polar residues" evidence="1">
    <location>
        <begin position="1"/>
        <end position="15"/>
    </location>
</feature>
<protein>
    <submittedName>
        <fullName evidence="2">Uncharacterized protein</fullName>
    </submittedName>
</protein>
<name>A0A4R4E9B8_9BACT</name>
<feature type="region of interest" description="Disordered" evidence="1">
    <location>
        <begin position="1"/>
        <end position="67"/>
    </location>
</feature>
<organism evidence="2 3">
    <name type="scientific">Flaviaesturariibacter aridisoli</name>
    <dbReference type="NCBI Taxonomy" id="2545761"/>
    <lineage>
        <taxon>Bacteria</taxon>
        <taxon>Pseudomonadati</taxon>
        <taxon>Bacteroidota</taxon>
        <taxon>Chitinophagia</taxon>
        <taxon>Chitinophagales</taxon>
        <taxon>Chitinophagaceae</taxon>
        <taxon>Flaviaestuariibacter</taxon>
    </lineage>
</organism>
<evidence type="ECO:0000313" key="2">
    <source>
        <dbReference type="EMBL" id="TCZ74428.1"/>
    </source>
</evidence>
<proteinExistence type="predicted"/>
<dbReference type="Proteomes" id="UP000295164">
    <property type="component" value="Unassembled WGS sequence"/>
</dbReference>
<gene>
    <name evidence="2" type="ORF">E0486_02035</name>
</gene>
<comment type="caution">
    <text evidence="2">The sequence shown here is derived from an EMBL/GenBank/DDBJ whole genome shotgun (WGS) entry which is preliminary data.</text>
</comment>
<accession>A0A4R4E9B8</accession>
<dbReference type="RefSeq" id="WP_131850474.1">
    <property type="nucleotide sequence ID" value="NZ_SKFH01000002.1"/>
</dbReference>
<dbReference type="OrthoDB" id="9975729at2"/>
<sequence>MEHINQGQNGPSHNGQRQHDRHGAPTGFEGMNFEEQRGSYKNSDGAGVSYSREESLRERKGRSGPEE</sequence>
<evidence type="ECO:0000313" key="3">
    <source>
        <dbReference type="Proteomes" id="UP000295164"/>
    </source>
</evidence>
<evidence type="ECO:0000256" key="1">
    <source>
        <dbReference type="SAM" id="MobiDB-lite"/>
    </source>
</evidence>
<dbReference type="AlphaFoldDB" id="A0A4R4E9B8"/>